<dbReference type="Proteomes" id="UP000275267">
    <property type="component" value="Unassembled WGS sequence"/>
</dbReference>
<keyword evidence="5" id="KW-1185">Reference proteome</keyword>
<dbReference type="PANTHER" id="PTHR23500">
    <property type="entry name" value="SOLUTE CARRIER FAMILY 2, FACILITATED GLUCOSE TRANSPORTER"/>
    <property type="match status" value="1"/>
</dbReference>
<dbReference type="AlphaFoldDB" id="A0A3L6RL39"/>
<dbReference type="InterPro" id="IPR045262">
    <property type="entry name" value="STP/PLT_plant"/>
</dbReference>
<keyword evidence="2" id="KW-0813">Transport</keyword>
<feature type="compositionally biased region" description="Basic and acidic residues" evidence="3">
    <location>
        <begin position="10"/>
        <end position="23"/>
    </location>
</feature>
<reference evidence="5" key="1">
    <citation type="journal article" date="2019" name="Nat. Commun.">
        <title>The genome of broomcorn millet.</title>
        <authorList>
            <person name="Zou C."/>
            <person name="Miki D."/>
            <person name="Li D."/>
            <person name="Tang Q."/>
            <person name="Xiao L."/>
            <person name="Rajput S."/>
            <person name="Deng P."/>
            <person name="Jia W."/>
            <person name="Huang R."/>
            <person name="Zhang M."/>
            <person name="Sun Y."/>
            <person name="Hu J."/>
            <person name="Fu X."/>
            <person name="Schnable P.S."/>
            <person name="Li F."/>
            <person name="Zhang H."/>
            <person name="Feng B."/>
            <person name="Zhu X."/>
            <person name="Liu R."/>
            <person name="Schnable J.C."/>
            <person name="Zhu J.-K."/>
            <person name="Zhang H."/>
        </authorList>
    </citation>
    <scope>NUCLEOTIDE SEQUENCE [LARGE SCALE GENOMIC DNA]</scope>
</reference>
<comment type="caution">
    <text evidence="4">The sequence shown here is derived from an EMBL/GenBank/DDBJ whole genome shotgun (WGS) entry which is preliminary data.</text>
</comment>
<evidence type="ECO:0000256" key="3">
    <source>
        <dbReference type="SAM" id="MobiDB-lite"/>
    </source>
</evidence>
<feature type="region of interest" description="Disordered" evidence="3">
    <location>
        <begin position="1"/>
        <end position="23"/>
    </location>
</feature>
<dbReference type="PANTHER" id="PTHR23500:SF537">
    <property type="entry name" value="MAJOR FACILITATOR SUPERFAMILY (MFS) PROFILE DOMAIN-CONTAINING PROTEIN"/>
    <property type="match status" value="1"/>
</dbReference>
<sequence length="203" mass="22277">MRAELGNSHTETRDHAVPGRGHDGGGGDYGGGVTFSVVVTCLMAASCGLIFGYDSGISGGATQMDSFLSKFTLEVVEGRKNAKVDAYCKYNNQCHKHRIQFFALTIRNTKNYNMMSSNLVRRKRASPARLIKLYEGMSEAQRKMIREVYFDGLLKIACATIPAELANWLLVKCFHADTSELVIPGRGRILACTVEEGVATTKE</sequence>
<name>A0A3L6RL39_PANMI</name>
<protein>
    <submittedName>
        <fullName evidence="4">Uncharacterized protein</fullName>
    </submittedName>
</protein>
<evidence type="ECO:0000313" key="5">
    <source>
        <dbReference type="Proteomes" id="UP000275267"/>
    </source>
</evidence>
<accession>A0A3L6RL39</accession>
<evidence type="ECO:0000256" key="1">
    <source>
        <dbReference type="ARBA" id="ARBA00010992"/>
    </source>
</evidence>
<dbReference type="EMBL" id="PQIB02000008">
    <property type="protein sequence ID" value="RLN04651.1"/>
    <property type="molecule type" value="Genomic_DNA"/>
</dbReference>
<evidence type="ECO:0000256" key="2">
    <source>
        <dbReference type="ARBA" id="ARBA00022448"/>
    </source>
</evidence>
<dbReference type="GO" id="GO:0015144">
    <property type="term" value="F:carbohydrate transmembrane transporter activity"/>
    <property type="evidence" value="ECO:0007669"/>
    <property type="project" value="InterPro"/>
</dbReference>
<dbReference type="OrthoDB" id="669288at2759"/>
<comment type="similarity">
    <text evidence="1">Belongs to the major facilitator superfamily. Sugar transporter (TC 2.A.1.1) family.</text>
</comment>
<gene>
    <name evidence="4" type="ORF">C2845_PM13G18020</name>
</gene>
<organism evidence="4 5">
    <name type="scientific">Panicum miliaceum</name>
    <name type="common">Proso millet</name>
    <name type="synonym">Broomcorn millet</name>
    <dbReference type="NCBI Taxonomy" id="4540"/>
    <lineage>
        <taxon>Eukaryota</taxon>
        <taxon>Viridiplantae</taxon>
        <taxon>Streptophyta</taxon>
        <taxon>Embryophyta</taxon>
        <taxon>Tracheophyta</taxon>
        <taxon>Spermatophyta</taxon>
        <taxon>Magnoliopsida</taxon>
        <taxon>Liliopsida</taxon>
        <taxon>Poales</taxon>
        <taxon>Poaceae</taxon>
        <taxon>PACMAD clade</taxon>
        <taxon>Panicoideae</taxon>
        <taxon>Panicodae</taxon>
        <taxon>Paniceae</taxon>
        <taxon>Panicinae</taxon>
        <taxon>Panicum</taxon>
        <taxon>Panicum sect. Panicum</taxon>
    </lineage>
</organism>
<evidence type="ECO:0000313" key="4">
    <source>
        <dbReference type="EMBL" id="RLN04651.1"/>
    </source>
</evidence>
<dbReference type="STRING" id="4540.A0A3L6RL39"/>
<proteinExistence type="inferred from homology"/>